<dbReference type="KEGG" id="ahz:APS56_05800"/>
<keyword evidence="3" id="KW-1185">Reference proteome</keyword>
<dbReference type="InterPro" id="IPR014922">
    <property type="entry name" value="YdhG-like"/>
</dbReference>
<dbReference type="Proteomes" id="UP000057981">
    <property type="component" value="Chromosome"/>
</dbReference>
<protein>
    <recommendedName>
        <fullName evidence="1">YdhG-like domain-containing protein</fullName>
    </recommendedName>
</protein>
<dbReference type="Pfam" id="PF08818">
    <property type="entry name" value="DUF1801"/>
    <property type="match status" value="1"/>
</dbReference>
<dbReference type="STRING" id="1736674.APS56_05800"/>
<evidence type="ECO:0000259" key="1">
    <source>
        <dbReference type="Pfam" id="PF08818"/>
    </source>
</evidence>
<proteinExistence type="predicted"/>
<dbReference type="AlphaFoldDB" id="A0A0P0D3Q3"/>
<organism evidence="2 3">
    <name type="scientific">Pseudalgibacter alginicilyticus</name>
    <dbReference type="NCBI Taxonomy" id="1736674"/>
    <lineage>
        <taxon>Bacteria</taxon>
        <taxon>Pseudomonadati</taxon>
        <taxon>Bacteroidota</taxon>
        <taxon>Flavobacteriia</taxon>
        <taxon>Flavobacteriales</taxon>
        <taxon>Flavobacteriaceae</taxon>
        <taxon>Pseudalgibacter</taxon>
    </lineage>
</organism>
<accession>A0A0P0D3Q3</accession>
<feature type="domain" description="YdhG-like" evidence="1">
    <location>
        <begin position="14"/>
        <end position="108"/>
    </location>
</feature>
<gene>
    <name evidence="2" type="ORF">APS56_05800</name>
</gene>
<dbReference type="RefSeq" id="WP_054725887.1">
    <property type="nucleotide sequence ID" value="NZ_CP012898.1"/>
</dbReference>
<name>A0A0P0D3Q3_9FLAO</name>
<evidence type="ECO:0000313" key="3">
    <source>
        <dbReference type="Proteomes" id="UP000057981"/>
    </source>
</evidence>
<dbReference type="SUPFAM" id="SSF159888">
    <property type="entry name" value="YdhG-like"/>
    <property type="match status" value="1"/>
</dbReference>
<sequence length="122" mass="14458">MPASIPDKPLNEIKRDDLLHLQMIIEQALLNAELLFKWKTPFFYVDKRPICYLNQTKDYVDVGFWNATHLTVFQEFMTADGRKMIKSLRYESIEAINDDVLTAVVKETYEIREKNSGNRFFY</sequence>
<reference evidence="2 3" key="1">
    <citation type="submission" date="2015-10" db="EMBL/GenBank/DDBJ databases">
        <authorList>
            <person name="Gilbert D.G."/>
        </authorList>
    </citation>
    <scope>NUCLEOTIDE SEQUENCE [LARGE SCALE GENOMIC DNA]</scope>
    <source>
        <strain evidence="3">HZ-22</strain>
    </source>
</reference>
<dbReference type="Gene3D" id="3.90.1150.200">
    <property type="match status" value="1"/>
</dbReference>
<evidence type="ECO:0000313" key="2">
    <source>
        <dbReference type="EMBL" id="ALJ04676.1"/>
    </source>
</evidence>
<dbReference type="EMBL" id="CP012898">
    <property type="protein sequence ID" value="ALJ04676.1"/>
    <property type="molecule type" value="Genomic_DNA"/>
</dbReference>